<evidence type="ECO:0000313" key="1">
    <source>
        <dbReference type="EMBL" id="NBC37337.1"/>
    </source>
</evidence>
<organism evidence="1 2">
    <name type="scientific">Novosphingobium ovatum</name>
    <dbReference type="NCBI Taxonomy" id="1908523"/>
    <lineage>
        <taxon>Bacteria</taxon>
        <taxon>Pseudomonadati</taxon>
        <taxon>Pseudomonadota</taxon>
        <taxon>Alphaproteobacteria</taxon>
        <taxon>Sphingomonadales</taxon>
        <taxon>Sphingomonadaceae</taxon>
        <taxon>Novosphingobium</taxon>
    </lineage>
</organism>
<accession>A0ABW9XFY3</accession>
<evidence type="ECO:0008006" key="3">
    <source>
        <dbReference type="Google" id="ProtNLM"/>
    </source>
</evidence>
<proteinExistence type="predicted"/>
<protein>
    <recommendedName>
        <fullName evidence="3">Lipoprotein</fullName>
    </recommendedName>
</protein>
<gene>
    <name evidence="1" type="ORF">GTZ99_12330</name>
</gene>
<dbReference type="RefSeq" id="WP_161719324.1">
    <property type="nucleotide sequence ID" value="NZ_JAAAPO010000005.1"/>
</dbReference>
<dbReference type="Proteomes" id="UP000753724">
    <property type="component" value="Unassembled WGS sequence"/>
</dbReference>
<reference evidence="2" key="1">
    <citation type="submission" date="2020-01" db="EMBL/GenBank/DDBJ databases">
        <title>Sphingomonas sp. strain CSW-10.</title>
        <authorList>
            <person name="Chen W.-M."/>
        </authorList>
    </citation>
    <scope>NUCLEOTIDE SEQUENCE [LARGE SCALE GENOMIC DNA]</scope>
    <source>
        <strain evidence="2">FSY-8</strain>
    </source>
</reference>
<comment type="caution">
    <text evidence="1">The sequence shown here is derived from an EMBL/GenBank/DDBJ whole genome shotgun (WGS) entry which is preliminary data.</text>
</comment>
<evidence type="ECO:0000313" key="2">
    <source>
        <dbReference type="Proteomes" id="UP000753724"/>
    </source>
</evidence>
<name>A0ABW9XFY3_9SPHN</name>
<keyword evidence="2" id="KW-1185">Reference proteome</keyword>
<sequence length="139" mass="15070">MDFRAEAVLMIRMCLVVGVLALTGCEALSPEYKLKSEAHKAVTALLRDPESADFDDSTLQIYAAAGLVCDGKVNARNGYGGYTGFQNYVYSRAGGVAFENDDSTLYIQLLTKCTAEVVKETERLTRQMAASPSKGDGRK</sequence>
<dbReference type="EMBL" id="JAAAPO010000005">
    <property type="protein sequence ID" value="NBC37337.1"/>
    <property type="molecule type" value="Genomic_DNA"/>
</dbReference>
<dbReference type="PROSITE" id="PS51257">
    <property type="entry name" value="PROKAR_LIPOPROTEIN"/>
    <property type="match status" value="1"/>
</dbReference>